<dbReference type="InterPro" id="IPR028098">
    <property type="entry name" value="Glyco_trans_4-like_N"/>
</dbReference>
<dbReference type="SUPFAM" id="SSF53756">
    <property type="entry name" value="UDP-Glycosyltransferase/glycogen phosphorylase"/>
    <property type="match status" value="1"/>
</dbReference>
<dbReference type="Proteomes" id="UP000285961">
    <property type="component" value="Unassembled WGS sequence"/>
</dbReference>
<name>A0A419EN22_9BACT</name>
<dbReference type="PANTHER" id="PTHR45947:SF3">
    <property type="entry name" value="SULFOQUINOVOSYL TRANSFERASE SQD2"/>
    <property type="match status" value="1"/>
</dbReference>
<comment type="caution">
    <text evidence="3">The sequence shown here is derived from an EMBL/GenBank/DDBJ whole genome shotgun (WGS) entry which is preliminary data.</text>
</comment>
<feature type="domain" description="Glycosyltransferase subfamily 4-like N-terminal" evidence="2">
    <location>
        <begin position="15"/>
        <end position="171"/>
    </location>
</feature>
<dbReference type="Gene3D" id="3.40.50.2000">
    <property type="entry name" value="Glycogen Phosphorylase B"/>
    <property type="match status" value="2"/>
</dbReference>
<dbReference type="InterPro" id="IPR001296">
    <property type="entry name" value="Glyco_trans_1"/>
</dbReference>
<evidence type="ECO:0000313" key="3">
    <source>
        <dbReference type="EMBL" id="RJP64121.1"/>
    </source>
</evidence>
<protein>
    <submittedName>
        <fullName evidence="3">Glycosyltransferase</fullName>
    </submittedName>
</protein>
<dbReference type="EMBL" id="QZKI01000143">
    <property type="protein sequence ID" value="RJP64121.1"/>
    <property type="molecule type" value="Genomic_DNA"/>
</dbReference>
<reference evidence="3 4" key="1">
    <citation type="journal article" date="2017" name="ISME J.">
        <title>Energy and carbon metabolisms in a deep terrestrial subsurface fluid microbial community.</title>
        <authorList>
            <person name="Momper L."/>
            <person name="Jungbluth S.P."/>
            <person name="Lee M.D."/>
            <person name="Amend J.P."/>
        </authorList>
    </citation>
    <scope>NUCLEOTIDE SEQUENCE [LARGE SCALE GENOMIC DNA]</scope>
    <source>
        <strain evidence="3">SURF_17</strain>
    </source>
</reference>
<feature type="domain" description="Glycosyl transferase family 1" evidence="1">
    <location>
        <begin position="191"/>
        <end position="347"/>
    </location>
</feature>
<dbReference type="Pfam" id="PF00534">
    <property type="entry name" value="Glycos_transf_1"/>
    <property type="match status" value="1"/>
</dbReference>
<sequence>MKIVHVYKDYYPPVVGGMERHIAQLCNHFKHKFTVEALVCNRGLFTRIEDIDGVRVTKVGQLGRIQSAPLPPTFPLWLRKIDADIFHYHMPNPTCEFSHLLARPPGKVVVTYQSDIVRQEFLLKFYRPFLYKFLARAKAIIATSPNYVNTSPFLREFQAKCEIIPLGVDAAFFDSAGSRTQREIAKLQNMFGPDFILFVGKLRYYKGLQFLIEAMSAIEAQLVVIGTGPMERDLKALAANYQVADKVHFVGDVNEADLAAFYHACALLVLPSVYRSEAYGLVQLEAHACAKPVVSTRLGTGVEFVNLDGKTGLVVPPADAKALVEAVNLLLRDPERRKRMGDFAQKRARGEFSLQRMFEGVEAVYRKVLR</sequence>
<evidence type="ECO:0000313" key="4">
    <source>
        <dbReference type="Proteomes" id="UP000285961"/>
    </source>
</evidence>
<keyword evidence="3" id="KW-0808">Transferase</keyword>
<dbReference type="PANTHER" id="PTHR45947">
    <property type="entry name" value="SULFOQUINOVOSYL TRANSFERASE SQD2"/>
    <property type="match status" value="1"/>
</dbReference>
<dbReference type="InterPro" id="IPR050194">
    <property type="entry name" value="Glycosyltransferase_grp1"/>
</dbReference>
<dbReference type="Pfam" id="PF13439">
    <property type="entry name" value="Glyco_transf_4"/>
    <property type="match status" value="1"/>
</dbReference>
<proteinExistence type="predicted"/>
<evidence type="ECO:0000259" key="2">
    <source>
        <dbReference type="Pfam" id="PF13439"/>
    </source>
</evidence>
<dbReference type="GO" id="GO:0016757">
    <property type="term" value="F:glycosyltransferase activity"/>
    <property type="evidence" value="ECO:0007669"/>
    <property type="project" value="InterPro"/>
</dbReference>
<gene>
    <name evidence="3" type="ORF">C4532_20080</name>
</gene>
<dbReference type="AlphaFoldDB" id="A0A419EN22"/>
<evidence type="ECO:0000259" key="1">
    <source>
        <dbReference type="Pfam" id="PF00534"/>
    </source>
</evidence>
<organism evidence="3 4">
    <name type="scientific">Candidatus Abyssobacteria bacterium SURF_17</name>
    <dbReference type="NCBI Taxonomy" id="2093361"/>
    <lineage>
        <taxon>Bacteria</taxon>
        <taxon>Pseudomonadati</taxon>
        <taxon>Candidatus Hydrogenedentota</taxon>
        <taxon>Candidatus Abyssobacteria</taxon>
    </lineage>
</organism>
<accession>A0A419EN22</accession>